<dbReference type="GO" id="GO:0046872">
    <property type="term" value="F:metal ion binding"/>
    <property type="evidence" value="ECO:0007669"/>
    <property type="project" value="UniProtKB-KW"/>
</dbReference>
<dbReference type="AlphaFoldDB" id="A0A5C6RMQ7"/>
<feature type="domain" description="Peptidase M43 pregnancy-associated plasma-A" evidence="10">
    <location>
        <begin position="166"/>
        <end position="311"/>
    </location>
</feature>
<dbReference type="Gene3D" id="3.40.390.10">
    <property type="entry name" value="Collagenase (Catalytic Domain)"/>
    <property type="match status" value="1"/>
</dbReference>
<dbReference type="InterPro" id="IPR008754">
    <property type="entry name" value="Peptidase_M43"/>
</dbReference>
<keyword evidence="5" id="KW-0378">Hydrolase</keyword>
<keyword evidence="6" id="KW-0862">Zinc</keyword>
<dbReference type="InterPro" id="IPR024079">
    <property type="entry name" value="MetalloPept_cat_dom_sf"/>
</dbReference>
<keyword evidence="7" id="KW-0482">Metalloprotease</keyword>
<accession>A0A5C6RMQ7</accession>
<feature type="chain" id="PRO_5022696063" evidence="9">
    <location>
        <begin position="24"/>
        <end position="979"/>
    </location>
</feature>
<dbReference type="RefSeq" id="WP_147167116.1">
    <property type="nucleotide sequence ID" value="NZ_VOOR01000015.1"/>
</dbReference>
<evidence type="ECO:0000256" key="7">
    <source>
        <dbReference type="ARBA" id="ARBA00023049"/>
    </source>
</evidence>
<evidence type="ECO:0000256" key="9">
    <source>
        <dbReference type="SAM" id="SignalP"/>
    </source>
</evidence>
<keyword evidence="13" id="KW-1185">Reference proteome</keyword>
<evidence type="ECO:0000313" key="12">
    <source>
        <dbReference type="EMBL" id="TXB63477.1"/>
    </source>
</evidence>
<evidence type="ECO:0000256" key="6">
    <source>
        <dbReference type="ARBA" id="ARBA00022833"/>
    </source>
</evidence>
<evidence type="ECO:0000259" key="10">
    <source>
        <dbReference type="Pfam" id="PF05572"/>
    </source>
</evidence>
<dbReference type="EMBL" id="VOOR01000015">
    <property type="protein sequence ID" value="TXB63477.1"/>
    <property type="molecule type" value="Genomic_DNA"/>
</dbReference>
<comment type="caution">
    <text evidence="12">The sequence shown here is derived from an EMBL/GenBank/DDBJ whole genome shotgun (WGS) entry which is preliminary data.</text>
</comment>
<evidence type="ECO:0000256" key="3">
    <source>
        <dbReference type="ARBA" id="ARBA00022723"/>
    </source>
</evidence>
<evidence type="ECO:0000259" key="11">
    <source>
        <dbReference type="Pfam" id="PF18962"/>
    </source>
</evidence>
<dbReference type="Gene3D" id="2.60.120.260">
    <property type="entry name" value="Galactose-binding domain-like"/>
    <property type="match status" value="1"/>
</dbReference>
<proteinExistence type="inferred from homology"/>
<evidence type="ECO:0000256" key="2">
    <source>
        <dbReference type="ARBA" id="ARBA00022670"/>
    </source>
</evidence>
<feature type="signal peptide" evidence="9">
    <location>
        <begin position="1"/>
        <end position="23"/>
    </location>
</feature>
<dbReference type="NCBIfam" id="TIGR04183">
    <property type="entry name" value="Por_Secre_tail"/>
    <property type="match status" value="1"/>
</dbReference>
<organism evidence="12 13">
    <name type="scientific">Phaeodactylibacter luteus</name>
    <dbReference type="NCBI Taxonomy" id="1564516"/>
    <lineage>
        <taxon>Bacteria</taxon>
        <taxon>Pseudomonadati</taxon>
        <taxon>Bacteroidota</taxon>
        <taxon>Saprospiria</taxon>
        <taxon>Saprospirales</taxon>
        <taxon>Haliscomenobacteraceae</taxon>
        <taxon>Phaeodactylibacter</taxon>
    </lineage>
</organism>
<keyword evidence="4 9" id="KW-0732">Signal</keyword>
<evidence type="ECO:0000256" key="5">
    <source>
        <dbReference type="ARBA" id="ARBA00022801"/>
    </source>
</evidence>
<dbReference type="PANTHER" id="PTHR47466:SF1">
    <property type="entry name" value="METALLOPROTEASE MEP1 (AFU_ORTHOLOGUE AFUA_1G07730)-RELATED"/>
    <property type="match status" value="1"/>
</dbReference>
<dbReference type="Proteomes" id="UP000321580">
    <property type="component" value="Unassembled WGS sequence"/>
</dbReference>
<reference evidence="12 13" key="1">
    <citation type="submission" date="2019-08" db="EMBL/GenBank/DDBJ databases">
        <title>Genome of Phaeodactylibacter luteus.</title>
        <authorList>
            <person name="Bowman J.P."/>
        </authorList>
    </citation>
    <scope>NUCLEOTIDE SEQUENCE [LARGE SCALE GENOMIC DNA]</scope>
    <source>
        <strain evidence="12 13">KCTC 42180</strain>
    </source>
</reference>
<evidence type="ECO:0000256" key="4">
    <source>
        <dbReference type="ARBA" id="ARBA00022729"/>
    </source>
</evidence>
<evidence type="ECO:0000256" key="1">
    <source>
        <dbReference type="ARBA" id="ARBA00008721"/>
    </source>
</evidence>
<keyword evidence="8" id="KW-1015">Disulfide bond</keyword>
<dbReference type="GO" id="GO:0008237">
    <property type="term" value="F:metallopeptidase activity"/>
    <property type="evidence" value="ECO:0007669"/>
    <property type="project" value="UniProtKB-KW"/>
</dbReference>
<gene>
    <name evidence="12" type="ORF">FRY97_08960</name>
</gene>
<evidence type="ECO:0000313" key="13">
    <source>
        <dbReference type="Proteomes" id="UP000321580"/>
    </source>
</evidence>
<dbReference type="PANTHER" id="PTHR47466">
    <property type="match status" value="1"/>
</dbReference>
<protein>
    <submittedName>
        <fullName evidence="12">T9SS type A sorting domain-containing protein</fullName>
    </submittedName>
</protein>
<keyword evidence="2" id="KW-0645">Protease</keyword>
<feature type="domain" description="Secretion system C-terminal sorting" evidence="11">
    <location>
        <begin position="901"/>
        <end position="977"/>
    </location>
</feature>
<comment type="similarity">
    <text evidence="1">Belongs to the peptidase M43B family.</text>
</comment>
<dbReference type="OrthoDB" id="9792152at2"/>
<sequence length="979" mass="101446">MKKVMSNTLLLAVFLLSVFTAQAQRNCGSMDYLHQQEELHPERIQRLQSIEQHTARVLQSPTRAVSGTITIPVVVHVVYNGSAENISAAQVQSQIDVLNEDFRRLNGDASSTPAIFQGVASDVEIEFCLAATDPAGNPTDGITRTPTSVTAFGTNDQVKSSSSGGKDAWPAGDYLNIWVCDISGGILGYAQFPGGPAATDGVVVDYQYFGTIGTATPPFNLGRTGTHEVGHYLNLRHIWGDGNCNADDFVSDTPRAGNPNYTGSPCNFPGPNSCNEGTGDQPDMFQNYMDYSDDACMNLFTEGQKARMRALFEPGGARASLLNATACGTPVTPTCNDGIQNGDETGVDCGGSSCAPCPCNDADLALTITFDNYPEETTWAVTDGSGTTVASGGPYGSQPDGSTVTENITLATGNFTFTISDAYGDGICCAYGNGAYTLTDGNGAVIAAGGSFSSSESTSFCAEAAGPQPTCNDGIQNGNETGVDCGGPDCAPCATCNDGIQNGNETGVDCGGPDCAPCATCNDGIQNGNETGVDCGGPDCAPCATCNDGIQNGNETGVDCGGPDCAPCSTDCDNGNALTLTIVLDNYPGETTWTVTTTGGSTVASGGSYSGAGSTVTASINLPEGDYSFNIFDSYGDGICCAYGNGAYALTDELGNTLASGGAFGSSESTAFCTGAGGGTPPTCNDGIQNGDETGVDCGGSNCAPCGGGGCTYIVLDSESFESGFGIWNDGGSDCYRSSSYANTGSVSLALRDNSSSSVLTTDNLNLSPYDEITVDFSYLARSMDNSNEDFFLEISGNGGASYTILEEWNQGDEFQNDVRSSGNVVISGPFSSNTRLRFRCDASGNSDWVYLDDIVISGCQNGTREAGTLVVEGEGKPEPGNSVFRGPSFEAPSVIADINLFPNPTSGDFTLAFTLPAEGQVNLMVTAVDGRVALQQQWAAKAGTQVQEFDGSQLVPGVYFLHLMANQERITRKFVVVR</sequence>
<dbReference type="SUPFAM" id="SSF55486">
    <property type="entry name" value="Metalloproteases ('zincins'), catalytic domain"/>
    <property type="match status" value="1"/>
</dbReference>
<dbReference type="InterPro" id="IPR026444">
    <property type="entry name" value="Secre_tail"/>
</dbReference>
<dbReference type="GO" id="GO:0006508">
    <property type="term" value="P:proteolysis"/>
    <property type="evidence" value="ECO:0007669"/>
    <property type="project" value="UniProtKB-KW"/>
</dbReference>
<evidence type="ECO:0000256" key="8">
    <source>
        <dbReference type="ARBA" id="ARBA00023157"/>
    </source>
</evidence>
<dbReference type="Pfam" id="PF18962">
    <property type="entry name" value="Por_Secre_tail"/>
    <property type="match status" value="1"/>
</dbReference>
<name>A0A5C6RMQ7_9BACT</name>
<dbReference type="CDD" id="cd04275">
    <property type="entry name" value="ZnMc_pappalysin_like"/>
    <property type="match status" value="1"/>
</dbReference>
<keyword evidence="3" id="KW-0479">Metal-binding</keyword>
<dbReference type="Pfam" id="PF05572">
    <property type="entry name" value="Peptidase_M43"/>
    <property type="match status" value="1"/>
</dbReference>